<sequence>MMANKVVDPTTINWSLISPVTKKLTANKVSSGSINSLTNTAQSNNVFITSTKKQSSPADLKDLKKWVPYKGLIDPNAGSTSSNKLTRMHQVNGVFHGPSDASNMFLGSQRANNSASDSHLHAVEVPIKQGVSNGYACYYDVQPEFYSVPPYLTKRMEAAHNDSGTSANGKTKVLEFLNWVDQACPDSFNCDVTWFKPTGKMDEYRIAQTQYINVEADKLKSTDNHPLAFRDEIVKIP</sequence>
<dbReference type="EMBL" id="AUXT01000012">
    <property type="protein sequence ID" value="KZN58349.1"/>
    <property type="molecule type" value="Genomic_DNA"/>
</dbReference>
<reference evidence="1 2" key="1">
    <citation type="submission" date="2013-07" db="EMBL/GenBank/DDBJ databases">
        <title>Comparative Genomic and Metabolomic Analysis of Twelve Strains of Pseudoalteromonas luteoviolacea.</title>
        <authorList>
            <person name="Vynne N.G."/>
            <person name="Mansson M."/>
            <person name="Gram L."/>
        </authorList>
    </citation>
    <scope>NUCLEOTIDE SEQUENCE [LARGE SCALE GENOMIC DNA]</scope>
    <source>
        <strain evidence="1 2">NCIMB 1942</strain>
    </source>
</reference>
<proteinExistence type="predicted"/>
<dbReference type="Proteomes" id="UP000076587">
    <property type="component" value="Unassembled WGS sequence"/>
</dbReference>
<dbReference type="AlphaFoldDB" id="A0A167HP78"/>
<evidence type="ECO:0000313" key="1">
    <source>
        <dbReference type="EMBL" id="KZN58349.1"/>
    </source>
</evidence>
<accession>A0A167HP78</accession>
<gene>
    <name evidence="1" type="ORF">N482_22455</name>
</gene>
<evidence type="ECO:0000313" key="2">
    <source>
        <dbReference type="Proteomes" id="UP000076587"/>
    </source>
</evidence>
<comment type="caution">
    <text evidence="1">The sequence shown here is derived from an EMBL/GenBank/DDBJ whole genome shotgun (WGS) entry which is preliminary data.</text>
</comment>
<protein>
    <submittedName>
        <fullName evidence="1">Uncharacterized protein</fullName>
    </submittedName>
</protein>
<name>A0A167HP78_9GAMM</name>
<dbReference type="OrthoDB" id="6301029at2"/>
<dbReference type="RefSeq" id="WP_063375406.1">
    <property type="nucleotide sequence ID" value="NZ_AUXT01000012.1"/>
</dbReference>
<dbReference type="PATRIC" id="fig|1365253.3.peg.320"/>
<organism evidence="1 2">
    <name type="scientific">Pseudoalteromonas luteoviolacea NCIMB 1942</name>
    <dbReference type="NCBI Taxonomy" id="1365253"/>
    <lineage>
        <taxon>Bacteria</taxon>
        <taxon>Pseudomonadati</taxon>
        <taxon>Pseudomonadota</taxon>
        <taxon>Gammaproteobacteria</taxon>
        <taxon>Alteromonadales</taxon>
        <taxon>Pseudoalteromonadaceae</taxon>
        <taxon>Pseudoalteromonas</taxon>
    </lineage>
</organism>